<dbReference type="SUPFAM" id="SSF55904">
    <property type="entry name" value="Ornithine decarboxylase C-terminal domain"/>
    <property type="match status" value="1"/>
</dbReference>
<evidence type="ECO:0000256" key="5">
    <source>
        <dbReference type="ARBA" id="ARBA00023239"/>
    </source>
</evidence>
<name>A0A8J8GIB0_9BACI</name>
<evidence type="ECO:0000259" key="6">
    <source>
        <dbReference type="Pfam" id="PF01276"/>
    </source>
</evidence>
<feature type="domain" description="Orn/Lys/Arg decarboxylases family 1 pyridoxal-P attachment site" evidence="6">
    <location>
        <begin position="7"/>
        <end position="355"/>
    </location>
</feature>
<dbReference type="PANTHER" id="PTHR43277">
    <property type="entry name" value="ARGININE DECARBOXYLASE"/>
    <property type="match status" value="1"/>
</dbReference>
<dbReference type="Gene3D" id="3.90.105.10">
    <property type="entry name" value="Molybdopterin biosynthesis moea protein, domain 2"/>
    <property type="match status" value="1"/>
</dbReference>
<keyword evidence="8" id="KW-0032">Aminotransferase</keyword>
<dbReference type="AlphaFoldDB" id="A0A8J8GIB0"/>
<evidence type="ECO:0000313" key="8">
    <source>
        <dbReference type="EMBL" id="NSL52865.1"/>
    </source>
</evidence>
<evidence type="ECO:0000256" key="1">
    <source>
        <dbReference type="ARBA" id="ARBA00001933"/>
    </source>
</evidence>
<gene>
    <name evidence="8" type="ORF">HR057_14005</name>
</gene>
<accession>A0A8J8GIB0</accession>
<keyword evidence="5" id="KW-0456">Lyase</keyword>
<dbReference type="InterPro" id="IPR000310">
    <property type="entry name" value="Orn/Lys/Arg_deCO2ase_major_dom"/>
</dbReference>
<dbReference type="InterPro" id="IPR015424">
    <property type="entry name" value="PyrdxlP-dep_Trfase"/>
</dbReference>
<dbReference type="Proteomes" id="UP000625804">
    <property type="component" value="Unassembled WGS sequence"/>
</dbReference>
<organism evidence="8 9">
    <name type="scientific">Calidifontibacillus erzurumensis</name>
    <dbReference type="NCBI Taxonomy" id="2741433"/>
    <lineage>
        <taxon>Bacteria</taxon>
        <taxon>Bacillati</taxon>
        <taxon>Bacillota</taxon>
        <taxon>Bacilli</taxon>
        <taxon>Bacillales</taxon>
        <taxon>Bacillaceae</taxon>
        <taxon>Calidifontibacillus/Schinkia group</taxon>
        <taxon>Calidifontibacillus</taxon>
    </lineage>
</organism>
<keyword evidence="4" id="KW-0663">Pyridoxal phosphate</keyword>
<proteinExistence type="inferred from homology"/>
<dbReference type="EMBL" id="JABTTE010000023">
    <property type="protein sequence ID" value="NSL52865.1"/>
    <property type="molecule type" value="Genomic_DNA"/>
</dbReference>
<dbReference type="PANTHER" id="PTHR43277:SF3">
    <property type="entry name" value="DECARBOXYLASE, PUTATIVE-RELATED"/>
    <property type="match status" value="1"/>
</dbReference>
<dbReference type="RefSeq" id="WP_173732066.1">
    <property type="nucleotide sequence ID" value="NZ_JABTTE010000023.1"/>
</dbReference>
<dbReference type="SUPFAM" id="SSF53383">
    <property type="entry name" value="PLP-dependent transferases"/>
    <property type="match status" value="1"/>
</dbReference>
<dbReference type="Gene3D" id="3.40.640.10">
    <property type="entry name" value="Type I PLP-dependent aspartate aminotransferase-like (Major domain)"/>
    <property type="match status" value="1"/>
</dbReference>
<evidence type="ECO:0000313" key="9">
    <source>
        <dbReference type="Proteomes" id="UP000625804"/>
    </source>
</evidence>
<feature type="domain" description="Orn/Lys/Arg decarboxylase C-terminal" evidence="7">
    <location>
        <begin position="408"/>
        <end position="457"/>
    </location>
</feature>
<protein>
    <submittedName>
        <fullName evidence="8">Aminotransferase class I/II-fold pyridoxal phosphate-dependent enzyme</fullName>
    </submittedName>
</protein>
<dbReference type="InterPro" id="IPR008286">
    <property type="entry name" value="Prn/Lys/Arg_de-COase_C"/>
</dbReference>
<dbReference type="GO" id="GO:0016831">
    <property type="term" value="F:carboxy-lyase activity"/>
    <property type="evidence" value="ECO:0007669"/>
    <property type="project" value="UniProtKB-KW"/>
</dbReference>
<dbReference type="InterPro" id="IPR036633">
    <property type="entry name" value="Prn/Lys/Arg_de-COase_C_sf"/>
</dbReference>
<evidence type="ECO:0000256" key="2">
    <source>
        <dbReference type="ARBA" id="ARBA00010671"/>
    </source>
</evidence>
<comment type="cofactor">
    <cofactor evidence="1">
        <name>pyridoxal 5'-phosphate</name>
        <dbReference type="ChEBI" id="CHEBI:597326"/>
    </cofactor>
</comment>
<reference evidence="8" key="1">
    <citation type="submission" date="2020-06" db="EMBL/GenBank/DDBJ databases">
        <title>A novel thermopfilic bacterium from Erzurum, Turkey.</title>
        <authorList>
            <person name="Adiguzel A."/>
            <person name="Ay H."/>
            <person name="Baltaci M.O."/>
        </authorList>
    </citation>
    <scope>NUCLEOTIDE SEQUENCE</scope>
    <source>
        <strain evidence="8">P2</strain>
    </source>
</reference>
<comment type="similarity">
    <text evidence="2">Belongs to the Orn/Lys/Arg decarboxylase class-I family.</text>
</comment>
<keyword evidence="8" id="KW-0808">Transferase</keyword>
<evidence type="ECO:0000256" key="3">
    <source>
        <dbReference type="ARBA" id="ARBA00022793"/>
    </source>
</evidence>
<dbReference type="GO" id="GO:0008483">
    <property type="term" value="F:transaminase activity"/>
    <property type="evidence" value="ECO:0007669"/>
    <property type="project" value="UniProtKB-KW"/>
</dbReference>
<dbReference type="InterPro" id="IPR015421">
    <property type="entry name" value="PyrdxlP-dep_Trfase_major"/>
</dbReference>
<evidence type="ECO:0000259" key="7">
    <source>
        <dbReference type="Pfam" id="PF03711"/>
    </source>
</evidence>
<keyword evidence="9" id="KW-1185">Reference proteome</keyword>
<dbReference type="Pfam" id="PF01276">
    <property type="entry name" value="OKR_DC_1"/>
    <property type="match status" value="1"/>
</dbReference>
<dbReference type="InterPro" id="IPR052357">
    <property type="entry name" value="Orn_Lys_Arg_decarboxylase-I"/>
</dbReference>
<sequence length="484" mass="54506">MNQDELPLYSALLRHSHMNPISFHVPGHKNSTVFPALKQNIFKELLKIDQTELRNLDDLYAPIGVIKDAQDLTAALYKVKKSFFLVGGSTAGNLAMILASCEPNDVVFVQRNCHKSITNGLKLAKVRPVFLSPEYDQEGQFSTNVSRETVEQALNKYDNAKALILTSPNYYGIVSKELEQIITYAKAKGLIVLVDEAHGAHLTLGEPFPPSAIHFGADIVVHSAHKTLPAMTMGSFLHFNSHRVDLEKLQYYLQVIQSSSPSYPIMASLDIARYYLAHITEDEKIAIIDSILHFREQLNTVPQLKIVKSDPQSYADPLKVIVQTRCPLTGFELQKRLETESIYTEMADRWNVVFVMPLAPLKNGTTIVEKIKKAVDGLPILAKPRLTLNRNKEEYIFLNEISELALTYGEMKNYSKVRMSVEESIHRISATTIIPYPPGVPLLIEGEKITAGHIEQFISLRKAGAYFQNNDDIWKTGIEVFQRK</sequence>
<evidence type="ECO:0000256" key="4">
    <source>
        <dbReference type="ARBA" id="ARBA00022898"/>
    </source>
</evidence>
<comment type="caution">
    <text evidence="8">The sequence shown here is derived from an EMBL/GenBank/DDBJ whole genome shotgun (WGS) entry which is preliminary data.</text>
</comment>
<dbReference type="Pfam" id="PF03711">
    <property type="entry name" value="OKR_DC_1_C"/>
    <property type="match status" value="1"/>
</dbReference>
<keyword evidence="3" id="KW-0210">Decarboxylase</keyword>